<name>K1SJW3_9ZZZZ</name>
<comment type="caution">
    <text evidence="2">The sequence shown here is derived from an EMBL/GenBank/DDBJ whole genome shotgun (WGS) entry which is preliminary data.</text>
</comment>
<dbReference type="EMBL" id="AJWY01008541">
    <property type="protein sequence ID" value="EKC60917.1"/>
    <property type="molecule type" value="Genomic_DNA"/>
</dbReference>
<feature type="domain" description="Threonylcarbamoyl-AMP synthase C-terminal" evidence="1">
    <location>
        <begin position="4"/>
        <end position="76"/>
    </location>
</feature>
<sequence>MAEKGDCFVLCFEGEEKYFKNYVTYGRADDPSSQANRLFDALRELDEKGAKTVYARDPGTSGVDLAVYNRLIRAAAFKTADAK</sequence>
<evidence type="ECO:0000259" key="1">
    <source>
        <dbReference type="Pfam" id="PF03481"/>
    </source>
</evidence>
<dbReference type="InterPro" id="IPR038385">
    <property type="entry name" value="Sua5/YwlC_C"/>
</dbReference>
<evidence type="ECO:0000313" key="2">
    <source>
        <dbReference type="EMBL" id="EKC60917.1"/>
    </source>
</evidence>
<dbReference type="InterPro" id="IPR005145">
    <property type="entry name" value="Sua5_C"/>
</dbReference>
<organism evidence="2">
    <name type="scientific">human gut metagenome</name>
    <dbReference type="NCBI Taxonomy" id="408170"/>
    <lineage>
        <taxon>unclassified sequences</taxon>
        <taxon>metagenomes</taxon>
        <taxon>organismal metagenomes</taxon>
    </lineage>
</organism>
<dbReference type="Gene3D" id="3.40.50.11030">
    <property type="entry name" value="Threonylcarbamoyl-AMP synthase, C-terminal domain"/>
    <property type="match status" value="1"/>
</dbReference>
<proteinExistence type="predicted"/>
<gene>
    <name evidence="2" type="ORF">LEA_12620</name>
</gene>
<accession>K1SJW3</accession>
<dbReference type="AlphaFoldDB" id="K1SJW3"/>
<dbReference type="Pfam" id="PF03481">
    <property type="entry name" value="Sua5_C"/>
    <property type="match status" value="1"/>
</dbReference>
<protein>
    <submittedName>
        <fullName evidence="2">Translation factor SUA5</fullName>
    </submittedName>
</protein>
<reference evidence="2" key="1">
    <citation type="journal article" date="2013" name="Environ. Microbiol.">
        <title>Microbiota from the distal guts of lean and obese adolescents exhibit partial functional redundancy besides clear differences in community structure.</title>
        <authorList>
            <person name="Ferrer M."/>
            <person name="Ruiz A."/>
            <person name="Lanza F."/>
            <person name="Haange S.B."/>
            <person name="Oberbach A."/>
            <person name="Till H."/>
            <person name="Bargiela R."/>
            <person name="Campoy C."/>
            <person name="Segura M.T."/>
            <person name="Richter M."/>
            <person name="von Bergen M."/>
            <person name="Seifert J."/>
            <person name="Suarez A."/>
        </authorList>
    </citation>
    <scope>NUCLEOTIDE SEQUENCE</scope>
</reference>